<sequence>MEQPWRSKARARLRRVLNFRNATVPKFNLPLKIPFLAHDTFKNNVQQWISKLIRQTNLGAAFRNVGACNALFPSKHRLRDQVTEQLRRWLKHHLFPNDDRILENFETFFEEQWRQHKEQQRHQPRLTHRLIKHLLSALPDNYIIHNEDHANAHLMIYCPNIYNQAAFNTWMDKKTFLLLDKTPQDVKEDMERQTPPSVRRHYKKLLDYTKPIPYGYIMMKRKKQWLKGRTIIAYSNTCVGRLLRVAALALQQMLKNTWPHHFGNIATPQLWQEVHELFRANEDKPERELTFLNHDLVGFFNRIPQADIIQSVRYLIAEFSKNNNDILLIDPYSKLNPVHSGTSTHSIKSNMTKLNVQHIVDIIQFSFDACAFTAIGEVFRQTCGTSMGNQISPILSTCAIVATEITWLRLFGQHVASAHLADQLWIRRYVDNRAIIVDKDVLHNNPHIWQLASLHFYKKPVQLEDEDCDDFLGFCINANNRQVSYNLHPQAWRYRLPQSAGSWKLRLSGYHSRRHMIESTVFPPDLAQQQLQALDDLYGNLGFHNLT</sequence>
<dbReference type="EMBL" id="LSRX01002216">
    <property type="protein sequence ID" value="OLP75911.1"/>
    <property type="molecule type" value="Genomic_DNA"/>
</dbReference>
<gene>
    <name evidence="1" type="ORF">AK812_SmicGene44227</name>
</gene>
<dbReference type="Proteomes" id="UP000186817">
    <property type="component" value="Unassembled WGS sequence"/>
</dbReference>
<dbReference type="SUPFAM" id="SSF56672">
    <property type="entry name" value="DNA/RNA polymerases"/>
    <property type="match status" value="1"/>
</dbReference>
<dbReference type="OrthoDB" id="437212at2759"/>
<evidence type="ECO:0008006" key="3">
    <source>
        <dbReference type="Google" id="ProtNLM"/>
    </source>
</evidence>
<evidence type="ECO:0000313" key="2">
    <source>
        <dbReference type="Proteomes" id="UP000186817"/>
    </source>
</evidence>
<proteinExistence type="predicted"/>
<comment type="caution">
    <text evidence="1">The sequence shown here is derived from an EMBL/GenBank/DDBJ whole genome shotgun (WGS) entry which is preliminary data.</text>
</comment>
<organism evidence="1 2">
    <name type="scientific">Symbiodinium microadriaticum</name>
    <name type="common">Dinoflagellate</name>
    <name type="synonym">Zooxanthella microadriatica</name>
    <dbReference type="NCBI Taxonomy" id="2951"/>
    <lineage>
        <taxon>Eukaryota</taxon>
        <taxon>Sar</taxon>
        <taxon>Alveolata</taxon>
        <taxon>Dinophyceae</taxon>
        <taxon>Suessiales</taxon>
        <taxon>Symbiodiniaceae</taxon>
        <taxon>Symbiodinium</taxon>
    </lineage>
</organism>
<evidence type="ECO:0000313" key="1">
    <source>
        <dbReference type="EMBL" id="OLP75911.1"/>
    </source>
</evidence>
<keyword evidence="2" id="KW-1185">Reference proteome</keyword>
<dbReference type="PANTHER" id="PTHR21301:SF10">
    <property type="entry name" value="REVERSE TRANSCRIPTASE DOMAIN-CONTAINING PROTEIN"/>
    <property type="match status" value="1"/>
</dbReference>
<dbReference type="InterPro" id="IPR043502">
    <property type="entry name" value="DNA/RNA_pol_sf"/>
</dbReference>
<dbReference type="AlphaFoldDB" id="A0A1Q9BZ09"/>
<protein>
    <recommendedName>
        <fullName evidence="3">Reverse transcriptase domain-containing protein</fullName>
    </recommendedName>
</protein>
<accession>A0A1Q9BZ09</accession>
<reference evidence="1 2" key="1">
    <citation type="submission" date="2016-02" db="EMBL/GenBank/DDBJ databases">
        <title>Genome analysis of coral dinoflagellate symbionts highlights evolutionary adaptations to a symbiotic lifestyle.</title>
        <authorList>
            <person name="Aranda M."/>
            <person name="Li Y."/>
            <person name="Liew Y.J."/>
            <person name="Baumgarten S."/>
            <person name="Simakov O."/>
            <person name="Wilson M."/>
            <person name="Piel J."/>
            <person name="Ashoor H."/>
            <person name="Bougouffa S."/>
            <person name="Bajic V.B."/>
            <person name="Ryu T."/>
            <person name="Ravasi T."/>
            <person name="Bayer T."/>
            <person name="Micklem G."/>
            <person name="Kim H."/>
            <person name="Bhak J."/>
            <person name="Lajeunesse T.C."/>
            <person name="Voolstra C.R."/>
        </authorList>
    </citation>
    <scope>NUCLEOTIDE SEQUENCE [LARGE SCALE GENOMIC DNA]</scope>
    <source>
        <strain evidence="1 2">CCMP2467</strain>
    </source>
</reference>
<dbReference type="PANTHER" id="PTHR21301">
    <property type="entry name" value="REVERSE TRANSCRIPTASE"/>
    <property type="match status" value="1"/>
</dbReference>
<name>A0A1Q9BZ09_SYMMI</name>